<reference evidence="1 2" key="1">
    <citation type="submission" date="2016-07" db="EMBL/GenBank/DDBJ databases">
        <title>Pervasive Adenine N6-methylation of Active Genes in Fungi.</title>
        <authorList>
            <consortium name="DOE Joint Genome Institute"/>
            <person name="Mondo S.J."/>
            <person name="Dannebaum R.O."/>
            <person name="Kuo R.C."/>
            <person name="Labutti K."/>
            <person name="Haridas S."/>
            <person name="Kuo A."/>
            <person name="Salamov A."/>
            <person name="Ahrendt S.R."/>
            <person name="Lipzen A."/>
            <person name="Sullivan W."/>
            <person name="Andreopoulos W.B."/>
            <person name="Clum A."/>
            <person name="Lindquist E."/>
            <person name="Daum C."/>
            <person name="Ramamoorthy G.K."/>
            <person name="Gryganskyi A."/>
            <person name="Culley D."/>
            <person name="Magnuson J.K."/>
            <person name="James T.Y."/>
            <person name="O'Malley M.A."/>
            <person name="Stajich J.E."/>
            <person name="Spatafora J.W."/>
            <person name="Visel A."/>
            <person name="Grigoriev I.V."/>
        </authorList>
    </citation>
    <scope>NUCLEOTIDE SEQUENCE [LARGE SCALE GENOMIC DNA]</scope>
    <source>
        <strain evidence="1 2">NRRL 1336</strain>
    </source>
</reference>
<name>A0A1X2J0M5_9FUNG</name>
<dbReference type="Proteomes" id="UP000193560">
    <property type="component" value="Unassembled WGS sequence"/>
</dbReference>
<proteinExistence type="predicted"/>
<comment type="caution">
    <text evidence="1">The sequence shown here is derived from an EMBL/GenBank/DDBJ whole genome shotgun (WGS) entry which is preliminary data.</text>
</comment>
<keyword evidence="2" id="KW-1185">Reference proteome</keyword>
<gene>
    <name evidence="1" type="ORF">BCR42DRAFT_485512</name>
</gene>
<evidence type="ECO:0000313" key="1">
    <source>
        <dbReference type="EMBL" id="ORZ25325.1"/>
    </source>
</evidence>
<sequence length="352" mass="40242">MNDSGDIYSQLTKCTCNKITASSDSQHQENWKYLVTQLTRSMYQSTAVGVPPPEPHLDATNYCEYCRQYQRKPSTFNADILSTKDVSHYRQQRSESLLFRVYRKAPLELEKINVLRIDKGVFIAQQTRPPSQPSPSIQVPESILEAFLSSTGSELLQDTAPVSNFDFSVLAQLVTNTNNFGSNRQQYSSTSSVCPNFIPYTYTVGARYTSMNGHRNDYIIRGVIPLWCQTLLLDRIYSSQPPIEVDETRYGLIPFATDLPLRFQSLLDYRDKTHEMDHVDDELDDPDMLIWYERLAMDDAGQMVIDNPSPGYGDAYWGANRLDVLRKLVYCHIPPDLSQMISDLGNEWINTI</sequence>
<organism evidence="1 2">
    <name type="scientific">Absidia repens</name>
    <dbReference type="NCBI Taxonomy" id="90262"/>
    <lineage>
        <taxon>Eukaryota</taxon>
        <taxon>Fungi</taxon>
        <taxon>Fungi incertae sedis</taxon>
        <taxon>Mucoromycota</taxon>
        <taxon>Mucoromycotina</taxon>
        <taxon>Mucoromycetes</taxon>
        <taxon>Mucorales</taxon>
        <taxon>Cunninghamellaceae</taxon>
        <taxon>Absidia</taxon>
    </lineage>
</organism>
<dbReference type="EMBL" id="MCGE01000001">
    <property type="protein sequence ID" value="ORZ25325.1"/>
    <property type="molecule type" value="Genomic_DNA"/>
</dbReference>
<accession>A0A1X2J0M5</accession>
<dbReference type="AlphaFoldDB" id="A0A1X2J0M5"/>
<protein>
    <submittedName>
        <fullName evidence="1">Uncharacterized protein</fullName>
    </submittedName>
</protein>
<dbReference type="OrthoDB" id="2344405at2759"/>
<evidence type="ECO:0000313" key="2">
    <source>
        <dbReference type="Proteomes" id="UP000193560"/>
    </source>
</evidence>